<reference evidence="2 3" key="1">
    <citation type="submission" date="2022-05" db="EMBL/GenBank/DDBJ databases">
        <authorList>
            <consortium name="Genoscope - CEA"/>
            <person name="William W."/>
        </authorList>
    </citation>
    <scope>NUCLEOTIDE SEQUENCE [LARGE SCALE GENOMIC DNA]</scope>
</reference>
<feature type="region of interest" description="Disordered" evidence="1">
    <location>
        <begin position="532"/>
        <end position="553"/>
    </location>
</feature>
<feature type="compositionally biased region" description="Low complexity" evidence="1">
    <location>
        <begin position="36"/>
        <end position="57"/>
    </location>
</feature>
<sequence length="1050" mass="118748">MAEGGNAVSSDEEYSSSSSSPSSFWSFSGINRAKFNSGSEGTSSNTSSTGTEASSSGLHQLPDEGIYGWISSLINEGKVARFVDRQKGIYELDWQIVVWKYWFDWRRSRRRDRKSKSPKNIKFNHRTASNTLRAALLNAYKDKGAMEFSEKIVMDRRKRTIKRRFRLPSTVTQKFARHLYKVSKTSSVSPKVTEAFGDSSYESLHSSPHPQIASIDFSSLNIDAKESESLIKYLTEPDQHELDDPFLRSGHSIMMVSKSEVSSSGYETAPEGSVEENLVQEIDPNEGPYQGGNTAFIFLGNSPSGISRGSGCKVVFYEPKQRLAASEVTAAVKNPFTLKVTVPHCPRLSGAQLARGKLTVNVLVSALDGRYIGETIYTYNASLMTQFEQCVKALDDDHMEVDIHSSKEGEASLNYRMWDLSGSHALSFSSLRVMAFVAVKERAFNFLSSLLNSPVAWQVLQHCKNKLLSFVEHLRSRNSQSDEGTSVLDFCERFLLNGAEKCERPKNSEPMLAAKETGANACKNTAVEKSERRYDYSSEHETSNDLEGEDNQVKEKEQNDACNIQDTLFQYALLEKAGKGGFSDSRSDKPKILLLRRPCSVVPISRSRAGFPDPRTDIFVELQVRKSQNVANESSEKLGYGSQHVMHHVTVDVRHSATKESARDWESKHVKRVSGKIGYWFRFYEPNCELLIMFTLYGKPQVIIKPETNLKRVAFEVLDHVTVVVETTTWKLPLSRGAEAEKDCRNLKVPLTIQVPLVSLTREQTRLCKIMNDLHKLCDNGDWVKFDKECANLQRYSSIPDFKVAILLEKAIALLYKHQLEEAETTALEALKVASKAKNHQLLAGRAYYYLAHVYRRERKLGKAVQCIDLSKQNLHLMDVCLDQSFMAYEEGNVMKEFISNGAFLRKKLVLRAKQCFERCLDLCRRLDKSDSSAIPATHSFALIKIAMLLLDCGSSSGRERCVTTSHIQEAKRFLNLIERRGLDEITERRKIQYLLACSDLHYRICNYHMAIYYAEEALKKAKEFGFVLEVLPAQNRLSHLCQMLEPNDL</sequence>
<dbReference type="Gene3D" id="1.25.40.10">
    <property type="entry name" value="Tetratricopeptide repeat domain"/>
    <property type="match status" value="1"/>
</dbReference>
<feature type="region of interest" description="Disordered" evidence="1">
    <location>
        <begin position="36"/>
        <end position="59"/>
    </location>
</feature>
<feature type="region of interest" description="Disordered" evidence="1">
    <location>
        <begin position="1"/>
        <end position="24"/>
    </location>
</feature>
<dbReference type="SUPFAM" id="SSF48452">
    <property type="entry name" value="TPR-like"/>
    <property type="match status" value="1"/>
</dbReference>
<accession>A0ABN8SAL3</accession>
<protein>
    <submittedName>
        <fullName evidence="2">Uncharacterized protein</fullName>
    </submittedName>
</protein>
<evidence type="ECO:0000256" key="1">
    <source>
        <dbReference type="SAM" id="MobiDB-lite"/>
    </source>
</evidence>
<evidence type="ECO:0000313" key="2">
    <source>
        <dbReference type="EMBL" id="CAH3187851.1"/>
    </source>
</evidence>
<feature type="compositionally biased region" description="Low complexity" evidence="1">
    <location>
        <begin position="15"/>
        <end position="24"/>
    </location>
</feature>
<name>A0ABN8SAL3_9CNID</name>
<feature type="compositionally biased region" description="Basic and acidic residues" evidence="1">
    <location>
        <begin position="532"/>
        <end position="543"/>
    </location>
</feature>
<dbReference type="InterPro" id="IPR011990">
    <property type="entry name" value="TPR-like_helical_dom_sf"/>
</dbReference>
<dbReference type="EMBL" id="CALNXK010000573">
    <property type="protein sequence ID" value="CAH3187851.1"/>
    <property type="molecule type" value="Genomic_DNA"/>
</dbReference>
<proteinExistence type="predicted"/>
<keyword evidence="3" id="KW-1185">Reference proteome</keyword>
<comment type="caution">
    <text evidence="2">The sequence shown here is derived from an EMBL/GenBank/DDBJ whole genome shotgun (WGS) entry which is preliminary data.</text>
</comment>
<gene>
    <name evidence="2" type="ORF">PLOB_00038504</name>
</gene>
<organism evidence="2 3">
    <name type="scientific">Porites lobata</name>
    <dbReference type="NCBI Taxonomy" id="104759"/>
    <lineage>
        <taxon>Eukaryota</taxon>
        <taxon>Metazoa</taxon>
        <taxon>Cnidaria</taxon>
        <taxon>Anthozoa</taxon>
        <taxon>Hexacorallia</taxon>
        <taxon>Scleractinia</taxon>
        <taxon>Fungiina</taxon>
        <taxon>Poritidae</taxon>
        <taxon>Porites</taxon>
    </lineage>
</organism>
<evidence type="ECO:0000313" key="3">
    <source>
        <dbReference type="Proteomes" id="UP001159405"/>
    </source>
</evidence>
<dbReference type="Proteomes" id="UP001159405">
    <property type="component" value="Unassembled WGS sequence"/>
</dbReference>